<keyword evidence="4" id="KW-1185">Reference proteome</keyword>
<dbReference type="OrthoDB" id="8635520at2"/>
<evidence type="ECO:0000313" key="3">
    <source>
        <dbReference type="EMBL" id="MBB5640531.1"/>
    </source>
</evidence>
<dbReference type="PANTHER" id="PTHR33164:SF99">
    <property type="entry name" value="MARR FAMILY REGULATORY PROTEIN"/>
    <property type="match status" value="1"/>
</dbReference>
<keyword evidence="3" id="KW-0238">DNA-binding</keyword>
<reference evidence="3 5" key="2">
    <citation type="submission" date="2020-08" db="EMBL/GenBank/DDBJ databases">
        <title>Sequencing the genomes of 1000 actinobacteria strains.</title>
        <authorList>
            <person name="Klenk H.-P."/>
        </authorList>
    </citation>
    <scope>NUCLEOTIDE SEQUENCE [LARGE SCALE GENOMIC DNA]</scope>
    <source>
        <strain evidence="3 5">DSM 21065</strain>
    </source>
</reference>
<evidence type="ECO:0000313" key="4">
    <source>
        <dbReference type="Proteomes" id="UP000029864"/>
    </source>
</evidence>
<dbReference type="RefSeq" id="WP_035836322.1">
    <property type="nucleotide sequence ID" value="NZ_JACHBQ010000001.1"/>
</dbReference>
<dbReference type="GO" id="GO:0003700">
    <property type="term" value="F:DNA-binding transcription factor activity"/>
    <property type="evidence" value="ECO:0007669"/>
    <property type="project" value="InterPro"/>
</dbReference>
<evidence type="ECO:0000313" key="5">
    <source>
        <dbReference type="Proteomes" id="UP000561726"/>
    </source>
</evidence>
<comment type="caution">
    <text evidence="2">The sequence shown here is derived from an EMBL/GenBank/DDBJ whole genome shotgun (WGS) entry which is preliminary data.</text>
</comment>
<dbReference type="SUPFAM" id="SSF46785">
    <property type="entry name" value="Winged helix' DNA-binding domain"/>
    <property type="match status" value="1"/>
</dbReference>
<dbReference type="InterPro" id="IPR039422">
    <property type="entry name" value="MarR/SlyA-like"/>
</dbReference>
<reference evidence="2 4" key="1">
    <citation type="submission" date="2014-08" db="EMBL/GenBank/DDBJ databases">
        <authorList>
            <person name="Sisinthy S."/>
        </authorList>
    </citation>
    <scope>NUCLEOTIDE SEQUENCE [LARGE SCALE GENOMIC DNA]</scope>
    <source>
        <strain evidence="2 4">RuG17</strain>
    </source>
</reference>
<dbReference type="PROSITE" id="PS50995">
    <property type="entry name" value="HTH_MARR_2"/>
    <property type="match status" value="1"/>
</dbReference>
<name>A0A099JHC8_9MICO</name>
<dbReference type="EMBL" id="JACHBQ010000001">
    <property type="protein sequence ID" value="MBB5640531.1"/>
    <property type="molecule type" value="Genomic_DNA"/>
</dbReference>
<evidence type="ECO:0000313" key="2">
    <source>
        <dbReference type="EMBL" id="KGJ76977.1"/>
    </source>
</evidence>
<dbReference type="PANTHER" id="PTHR33164">
    <property type="entry name" value="TRANSCRIPTIONAL REGULATOR, MARR FAMILY"/>
    <property type="match status" value="1"/>
</dbReference>
<dbReference type="GO" id="GO:0003677">
    <property type="term" value="F:DNA binding"/>
    <property type="evidence" value="ECO:0007669"/>
    <property type="project" value="UniProtKB-KW"/>
</dbReference>
<dbReference type="InterPro" id="IPR000835">
    <property type="entry name" value="HTH_MarR-typ"/>
</dbReference>
<dbReference type="InterPro" id="IPR036390">
    <property type="entry name" value="WH_DNA-bd_sf"/>
</dbReference>
<dbReference type="eggNOG" id="COG1846">
    <property type="taxonomic scope" value="Bacteria"/>
</dbReference>
<sequence length="163" mass="18441">MAFEERLSSHEDRTWSLLVGVMMWLPAELDTYLERVAKLSHAEYQVLRWLSLSEEREIHMTRLAATASVTPSHLSRIVARLQERGWITRSSDPRDARRTLAKLTDAGADIVAVTEPGYCAQVRRNVFAHLTPAEVHGLEDIAEAVLTPLREDCVKVLPPRTSQ</sequence>
<dbReference type="AlphaFoldDB" id="A0A099JHC8"/>
<dbReference type="GO" id="GO:0006950">
    <property type="term" value="P:response to stress"/>
    <property type="evidence" value="ECO:0007669"/>
    <property type="project" value="TreeGrafter"/>
</dbReference>
<dbReference type="EMBL" id="JPXF01000029">
    <property type="protein sequence ID" value="KGJ76977.1"/>
    <property type="molecule type" value="Genomic_DNA"/>
</dbReference>
<dbReference type="Gene3D" id="1.10.10.10">
    <property type="entry name" value="Winged helix-like DNA-binding domain superfamily/Winged helix DNA-binding domain"/>
    <property type="match status" value="1"/>
</dbReference>
<protein>
    <submittedName>
        <fullName evidence="2 3">MarR family transcriptional regulator</fullName>
    </submittedName>
</protein>
<dbReference type="SMART" id="SM00347">
    <property type="entry name" value="HTH_MARR"/>
    <property type="match status" value="1"/>
</dbReference>
<gene>
    <name evidence="3" type="ORF">BJ997_001079</name>
    <name evidence="2" type="ORF">GY21_08650</name>
</gene>
<feature type="domain" description="HTH marR-type" evidence="1">
    <location>
        <begin position="11"/>
        <end position="147"/>
    </location>
</feature>
<organism evidence="2 4">
    <name type="scientific">Cryobacterium roopkundense</name>
    <dbReference type="NCBI Taxonomy" id="1001240"/>
    <lineage>
        <taxon>Bacteria</taxon>
        <taxon>Bacillati</taxon>
        <taxon>Actinomycetota</taxon>
        <taxon>Actinomycetes</taxon>
        <taxon>Micrococcales</taxon>
        <taxon>Microbacteriaceae</taxon>
        <taxon>Cryobacterium</taxon>
    </lineage>
</organism>
<dbReference type="STRING" id="1001240.GY21_08650"/>
<dbReference type="PRINTS" id="PR00598">
    <property type="entry name" value="HTHMARR"/>
</dbReference>
<dbReference type="Pfam" id="PF01047">
    <property type="entry name" value="MarR"/>
    <property type="match status" value="1"/>
</dbReference>
<dbReference type="Proteomes" id="UP000561726">
    <property type="component" value="Unassembled WGS sequence"/>
</dbReference>
<accession>A0A099JHC8</accession>
<proteinExistence type="predicted"/>
<evidence type="ECO:0000259" key="1">
    <source>
        <dbReference type="PROSITE" id="PS50995"/>
    </source>
</evidence>
<dbReference type="InterPro" id="IPR036388">
    <property type="entry name" value="WH-like_DNA-bd_sf"/>
</dbReference>
<dbReference type="Proteomes" id="UP000029864">
    <property type="component" value="Unassembled WGS sequence"/>
</dbReference>